<gene>
    <name evidence="2" type="ORF">AMETH_5743</name>
</gene>
<evidence type="ECO:0000256" key="1">
    <source>
        <dbReference type="SAM" id="MobiDB-lite"/>
    </source>
</evidence>
<proteinExistence type="predicted"/>
<name>A0A076N4V1_AMYME</name>
<sequence>MARLDRDTPVRSASAATVHGAPRLGVQQAQRAADHRVALGGPPRRGLAARPVEPRAQRADQQPVQQPVEHDLLTRRVDGDLGGEVIQYGVGGVPGIAHAHHDGQRVQQPTADLAAHRVGTDDQRRRAVAVVAPPAPVSRPALLGVAQNSPHATGSARVSGSLTKVKVPGSRTMIVSPARSRSGGWCSGTIQPSPVSTVHVPRRRD</sequence>
<feature type="region of interest" description="Disordered" evidence="1">
    <location>
        <begin position="1"/>
        <end position="65"/>
    </location>
</feature>
<organism evidence="2 3">
    <name type="scientific">Amycolatopsis methanolica 239</name>
    <dbReference type="NCBI Taxonomy" id="1068978"/>
    <lineage>
        <taxon>Bacteria</taxon>
        <taxon>Bacillati</taxon>
        <taxon>Actinomycetota</taxon>
        <taxon>Actinomycetes</taxon>
        <taxon>Pseudonocardiales</taxon>
        <taxon>Pseudonocardiaceae</taxon>
        <taxon>Amycolatopsis</taxon>
        <taxon>Amycolatopsis methanolica group</taxon>
    </lineage>
</organism>
<keyword evidence="3" id="KW-1185">Reference proteome</keyword>
<protein>
    <submittedName>
        <fullName evidence="2">Uncharacterized protein</fullName>
    </submittedName>
</protein>
<dbReference type="STRING" id="1068978.AMETH_5743"/>
<evidence type="ECO:0000313" key="2">
    <source>
        <dbReference type="EMBL" id="AIJ25835.1"/>
    </source>
</evidence>
<dbReference type="AlphaFoldDB" id="A0A076N4V1"/>
<dbReference type="EMBL" id="CP009110">
    <property type="protein sequence ID" value="AIJ25835.1"/>
    <property type="molecule type" value="Genomic_DNA"/>
</dbReference>
<feature type="region of interest" description="Disordered" evidence="1">
    <location>
        <begin position="175"/>
        <end position="205"/>
    </location>
</feature>
<dbReference type="HOGENOM" id="CLU_1335219_0_0_11"/>
<dbReference type="Proteomes" id="UP000062973">
    <property type="component" value="Chromosome"/>
</dbReference>
<dbReference type="KEGG" id="amq:AMETH_5743"/>
<dbReference type="PATRIC" id="fig|1068978.7.peg.6168"/>
<evidence type="ECO:0000313" key="3">
    <source>
        <dbReference type="Proteomes" id="UP000062973"/>
    </source>
</evidence>
<reference evidence="2 3" key="1">
    <citation type="submission" date="2014-07" db="EMBL/GenBank/DDBJ databases">
        <title>Whole Genome Sequence of the Amycolatopsis methanolica 239.</title>
        <authorList>
            <person name="Tang B."/>
        </authorList>
    </citation>
    <scope>NUCLEOTIDE SEQUENCE [LARGE SCALE GENOMIC DNA]</scope>
    <source>
        <strain evidence="2 3">239</strain>
    </source>
</reference>
<accession>A0A076N4V1</accession>